<sequence length="287" mass="32095">MSTAPPPPCFVCDGDDQRRLFDKKGRQFWACRRCGLQKQHPLPSPAELNDYYEKSYGSGMYQEFAAAGRLKDLTAERRLHELRGEVPLAGRWLDVGASTGNFSKAAAALGIQAEGVELSDTAVETARSQGVVMHAGDLAEMPAEACYDCITAFDLIEHVLDPPALVDEARRRLVDGGHLVMTLPDLGAPQRRLMGSRWYFYIPEEHLHYFTRGVMRRFLEGRGFEVLKTRATYKPMTFDYAQTQFKEYNPAIHAILRVAGAVAPRRLKQSPIPLPIGEMAVVARKRG</sequence>
<dbReference type="PANTHER" id="PTHR43861">
    <property type="entry name" value="TRANS-ACONITATE 2-METHYLTRANSFERASE-RELATED"/>
    <property type="match status" value="1"/>
</dbReference>
<proteinExistence type="predicted"/>
<dbReference type="AlphaFoldDB" id="A0A5C6AIN1"/>
<dbReference type="EMBL" id="SJPR01000002">
    <property type="protein sequence ID" value="TWT98093.1"/>
    <property type="molecule type" value="Genomic_DNA"/>
</dbReference>
<dbReference type="GO" id="GO:0032259">
    <property type="term" value="P:methylation"/>
    <property type="evidence" value="ECO:0007669"/>
    <property type="project" value="UniProtKB-KW"/>
</dbReference>
<dbReference type="InterPro" id="IPR029063">
    <property type="entry name" value="SAM-dependent_MTases_sf"/>
</dbReference>
<protein>
    <submittedName>
        <fullName evidence="1">Bifunctional 3-demethylubiquinone-9 3-methyltransferase/ 2-octaprenyl-6-hydroxy phenol methylase</fullName>
    </submittedName>
</protein>
<reference evidence="1 2" key="1">
    <citation type="submission" date="2019-02" db="EMBL/GenBank/DDBJ databases">
        <title>Deep-cultivation of Planctomycetes and their phenomic and genomic characterization uncovers novel biology.</title>
        <authorList>
            <person name="Wiegand S."/>
            <person name="Jogler M."/>
            <person name="Boedeker C."/>
            <person name="Pinto D."/>
            <person name="Vollmers J."/>
            <person name="Rivas-Marin E."/>
            <person name="Kohn T."/>
            <person name="Peeters S.H."/>
            <person name="Heuer A."/>
            <person name="Rast P."/>
            <person name="Oberbeckmann S."/>
            <person name="Bunk B."/>
            <person name="Jeske O."/>
            <person name="Meyerdierks A."/>
            <person name="Storesund J.E."/>
            <person name="Kallscheuer N."/>
            <person name="Luecker S."/>
            <person name="Lage O.M."/>
            <person name="Pohl T."/>
            <person name="Merkel B.J."/>
            <person name="Hornburger P."/>
            <person name="Mueller R.-W."/>
            <person name="Bruemmer F."/>
            <person name="Labrenz M."/>
            <person name="Spormann A.M."/>
            <person name="Op Den Camp H."/>
            <person name="Overmann J."/>
            <person name="Amann R."/>
            <person name="Jetten M.S.M."/>
            <person name="Mascher T."/>
            <person name="Medema M.H."/>
            <person name="Devos D.P."/>
            <person name="Kaster A.-K."/>
            <person name="Ovreas L."/>
            <person name="Rohde M."/>
            <person name="Galperin M.Y."/>
            <person name="Jogler C."/>
        </authorList>
    </citation>
    <scope>NUCLEOTIDE SEQUENCE [LARGE SCALE GENOMIC DNA]</scope>
    <source>
        <strain evidence="1 2">Pla108</strain>
    </source>
</reference>
<keyword evidence="1" id="KW-0808">Transferase</keyword>
<dbReference type="Pfam" id="PF13489">
    <property type="entry name" value="Methyltransf_23"/>
    <property type="match status" value="1"/>
</dbReference>
<evidence type="ECO:0000313" key="2">
    <source>
        <dbReference type="Proteomes" id="UP000317421"/>
    </source>
</evidence>
<dbReference type="OrthoDB" id="257407at2"/>
<dbReference type="PANTHER" id="PTHR43861:SF6">
    <property type="entry name" value="METHYLTRANSFERASE TYPE 11"/>
    <property type="match status" value="1"/>
</dbReference>
<organism evidence="1 2">
    <name type="scientific">Botrimarina colliarenosi</name>
    <dbReference type="NCBI Taxonomy" id="2528001"/>
    <lineage>
        <taxon>Bacteria</taxon>
        <taxon>Pseudomonadati</taxon>
        <taxon>Planctomycetota</taxon>
        <taxon>Planctomycetia</taxon>
        <taxon>Pirellulales</taxon>
        <taxon>Lacipirellulaceae</taxon>
        <taxon>Botrimarina</taxon>
    </lineage>
</organism>
<gene>
    <name evidence="1" type="ORF">Pla108_22500</name>
</gene>
<keyword evidence="2" id="KW-1185">Reference proteome</keyword>
<evidence type="ECO:0000313" key="1">
    <source>
        <dbReference type="EMBL" id="TWT98093.1"/>
    </source>
</evidence>
<dbReference type="CDD" id="cd02440">
    <property type="entry name" value="AdoMet_MTases"/>
    <property type="match status" value="1"/>
</dbReference>
<dbReference type="SUPFAM" id="SSF53335">
    <property type="entry name" value="S-adenosyl-L-methionine-dependent methyltransferases"/>
    <property type="match status" value="1"/>
</dbReference>
<comment type="caution">
    <text evidence="1">The sequence shown here is derived from an EMBL/GenBank/DDBJ whole genome shotgun (WGS) entry which is preliminary data.</text>
</comment>
<keyword evidence="1" id="KW-0489">Methyltransferase</keyword>
<name>A0A5C6AIN1_9BACT</name>
<dbReference type="GO" id="GO:0008168">
    <property type="term" value="F:methyltransferase activity"/>
    <property type="evidence" value="ECO:0007669"/>
    <property type="project" value="UniProtKB-KW"/>
</dbReference>
<dbReference type="Proteomes" id="UP000317421">
    <property type="component" value="Unassembled WGS sequence"/>
</dbReference>
<accession>A0A5C6AIN1</accession>
<dbReference type="RefSeq" id="WP_146444977.1">
    <property type="nucleotide sequence ID" value="NZ_SJPR01000002.1"/>
</dbReference>
<dbReference type="Gene3D" id="3.40.50.150">
    <property type="entry name" value="Vaccinia Virus protein VP39"/>
    <property type="match status" value="1"/>
</dbReference>
<keyword evidence="1" id="KW-0830">Ubiquinone</keyword>